<dbReference type="Proteomes" id="UP001204445">
    <property type="component" value="Unassembled WGS sequence"/>
</dbReference>
<reference evidence="3" key="1">
    <citation type="submission" date="2022-08" db="EMBL/GenBank/DDBJ databases">
        <title>Genomic Encyclopedia of Type Strains, Phase III (KMG-III): the genomes of soil and plant-associated and newly described type strains.</title>
        <authorList>
            <person name="Whitman W."/>
        </authorList>
    </citation>
    <scope>NUCLEOTIDE SEQUENCE</scope>
    <source>
        <strain evidence="3">HMT 1</strain>
    </source>
</reference>
<dbReference type="PIRSF" id="PIRSF016789">
    <property type="entry name" value="DUF454"/>
    <property type="match status" value="1"/>
</dbReference>
<sequence>MLMRPLWVLVGLTATGTGIAGIVLPLLPTTPFLLLAAFAFARSSPTLHDWLLQHPTLGRVLADWRRYGAVNRSAKWAAFIVMAAGLLCSLWLSVPAWVVLLQLAIFTAVGVFLVTRPDAVSDRG</sequence>
<protein>
    <recommendedName>
        <fullName evidence="1">Inner membrane protein</fullName>
    </recommendedName>
</protein>
<keyword evidence="1 2" id="KW-0472">Membrane</keyword>
<dbReference type="RefSeq" id="WP_259054839.1">
    <property type="nucleotide sequence ID" value="NZ_JANUCT010000007.1"/>
</dbReference>
<keyword evidence="2" id="KW-1133">Transmembrane helix</keyword>
<dbReference type="PANTHER" id="PTHR35813">
    <property type="entry name" value="INNER MEMBRANE PROTEIN YBAN"/>
    <property type="match status" value="1"/>
</dbReference>
<keyword evidence="1" id="KW-0997">Cell inner membrane</keyword>
<evidence type="ECO:0000313" key="4">
    <source>
        <dbReference type="Proteomes" id="UP001204445"/>
    </source>
</evidence>
<evidence type="ECO:0000313" key="3">
    <source>
        <dbReference type="EMBL" id="MCS3903215.1"/>
    </source>
</evidence>
<name>A0AAE3HK23_9GAMM</name>
<dbReference type="InterPro" id="IPR007401">
    <property type="entry name" value="DUF454"/>
</dbReference>
<keyword evidence="1" id="KW-1003">Cell membrane</keyword>
<comment type="subcellular location">
    <subcellularLocation>
        <location evidence="1">Cell inner membrane</location>
        <topology evidence="1">Multi-pass membrane protein</topology>
    </subcellularLocation>
</comment>
<dbReference type="Pfam" id="PF04304">
    <property type="entry name" value="DUF454"/>
    <property type="match status" value="1"/>
</dbReference>
<comment type="caution">
    <text evidence="3">The sequence shown here is derived from an EMBL/GenBank/DDBJ whole genome shotgun (WGS) entry which is preliminary data.</text>
</comment>
<dbReference type="GO" id="GO:0005886">
    <property type="term" value="C:plasma membrane"/>
    <property type="evidence" value="ECO:0007669"/>
    <property type="project" value="UniProtKB-SubCell"/>
</dbReference>
<feature type="transmembrane region" description="Helical" evidence="2">
    <location>
        <begin position="98"/>
        <end position="115"/>
    </location>
</feature>
<dbReference type="PANTHER" id="PTHR35813:SF1">
    <property type="entry name" value="INNER MEMBRANE PROTEIN YBAN"/>
    <property type="match status" value="1"/>
</dbReference>
<keyword evidence="2" id="KW-0812">Transmembrane</keyword>
<dbReference type="AlphaFoldDB" id="A0AAE3HK23"/>
<proteinExistence type="predicted"/>
<keyword evidence="4" id="KW-1185">Reference proteome</keyword>
<evidence type="ECO:0000256" key="2">
    <source>
        <dbReference type="SAM" id="Phobius"/>
    </source>
</evidence>
<organism evidence="3 4">
    <name type="scientific">Methylohalomonas lacus</name>
    <dbReference type="NCBI Taxonomy" id="398773"/>
    <lineage>
        <taxon>Bacteria</taxon>
        <taxon>Pseudomonadati</taxon>
        <taxon>Pseudomonadota</taxon>
        <taxon>Gammaproteobacteria</taxon>
        <taxon>Methylohalomonadales</taxon>
        <taxon>Methylohalomonadaceae</taxon>
        <taxon>Methylohalomonas</taxon>
    </lineage>
</organism>
<evidence type="ECO:0000256" key="1">
    <source>
        <dbReference type="PIRNR" id="PIRNR016789"/>
    </source>
</evidence>
<dbReference type="EMBL" id="JANUCT010000007">
    <property type="protein sequence ID" value="MCS3903215.1"/>
    <property type="molecule type" value="Genomic_DNA"/>
</dbReference>
<gene>
    <name evidence="3" type="ORF">J2T55_001235</name>
</gene>
<accession>A0AAE3HK23</accession>